<dbReference type="InterPro" id="IPR050256">
    <property type="entry name" value="Glycosyltransferase_2"/>
</dbReference>
<dbReference type="Gene3D" id="3.90.550.10">
    <property type="entry name" value="Spore Coat Polysaccharide Biosynthesis Protein SpsA, Chain A"/>
    <property type="match status" value="1"/>
</dbReference>
<accession>A0A1D8ISG4</accession>
<reference evidence="3" key="1">
    <citation type="submission" date="2016-09" db="EMBL/GenBank/DDBJ databases">
        <title>Acidihalobacter prosperus F5.</title>
        <authorList>
            <person name="Khaleque H.N."/>
            <person name="Ramsay J.P."/>
            <person name="Kaksonen A.H."/>
            <person name="Boxall N.J."/>
            <person name="Watkin E.L.J."/>
        </authorList>
    </citation>
    <scope>NUCLEOTIDE SEQUENCE [LARGE SCALE GENOMIC DNA]</scope>
    <source>
        <strain evidence="3">F5</strain>
    </source>
</reference>
<organism evidence="2 3">
    <name type="scientific">Acidihalobacter yilgarnensis</name>
    <dbReference type="NCBI Taxonomy" id="2819280"/>
    <lineage>
        <taxon>Bacteria</taxon>
        <taxon>Pseudomonadati</taxon>
        <taxon>Pseudomonadota</taxon>
        <taxon>Gammaproteobacteria</taxon>
        <taxon>Chromatiales</taxon>
        <taxon>Ectothiorhodospiraceae</taxon>
        <taxon>Acidihalobacter</taxon>
    </lineage>
</organism>
<name>A0A1D8ISG4_9GAMM</name>
<gene>
    <name evidence="2" type="ORF">BI364_16295</name>
</gene>
<dbReference type="RefSeq" id="WP_070079634.1">
    <property type="nucleotide sequence ID" value="NZ_CP017415.1"/>
</dbReference>
<evidence type="ECO:0000259" key="1">
    <source>
        <dbReference type="Pfam" id="PF00535"/>
    </source>
</evidence>
<dbReference type="Pfam" id="PF00535">
    <property type="entry name" value="Glycos_transf_2"/>
    <property type="match status" value="1"/>
</dbReference>
<dbReference type="PANTHER" id="PTHR48090">
    <property type="entry name" value="UNDECAPRENYL-PHOSPHATE 4-DEOXY-4-FORMAMIDO-L-ARABINOSE TRANSFERASE-RELATED"/>
    <property type="match status" value="1"/>
</dbReference>
<dbReference type="CDD" id="cd04179">
    <property type="entry name" value="DPM_DPG-synthase_like"/>
    <property type="match status" value="1"/>
</dbReference>
<sequence>MKIFVVIPAYNEARTLPDVVARACAHADHVIIVDDGSHDGTDTCLAEPLTNVTVLRHDTNRGKAAALWRGFQYALDAGACHIVTLDADGQHRPEDIPHLLTALCEQQEALIIGERRNKRYSAPRSRRFANAFADFWISLAAGERVHDSQSGFRVYPASLLKNLHFVDRRRKSFTFETELLVSASLQGYAVRYRPIESLYLKDARASHYRAVYDTTQIVLVVAGMLLNPRLMRPRLRRLLNGPARARERRRIAAQSRD</sequence>
<dbReference type="PANTHER" id="PTHR48090:SF7">
    <property type="entry name" value="RFBJ PROTEIN"/>
    <property type="match status" value="1"/>
</dbReference>
<evidence type="ECO:0000313" key="2">
    <source>
        <dbReference type="EMBL" id="AOU99284.1"/>
    </source>
</evidence>
<dbReference type="KEGG" id="aprs:BI364_16295"/>
<keyword evidence="3" id="KW-1185">Reference proteome</keyword>
<dbReference type="InterPro" id="IPR001173">
    <property type="entry name" value="Glyco_trans_2-like"/>
</dbReference>
<dbReference type="AlphaFoldDB" id="A0A1D8ISG4"/>
<dbReference type="EMBL" id="CP017415">
    <property type="protein sequence ID" value="AOU99284.1"/>
    <property type="molecule type" value="Genomic_DNA"/>
</dbReference>
<dbReference type="InterPro" id="IPR029044">
    <property type="entry name" value="Nucleotide-diphossugar_trans"/>
</dbReference>
<evidence type="ECO:0000313" key="3">
    <source>
        <dbReference type="Proteomes" id="UP000095401"/>
    </source>
</evidence>
<proteinExistence type="predicted"/>
<dbReference type="Proteomes" id="UP000095401">
    <property type="component" value="Chromosome"/>
</dbReference>
<dbReference type="SUPFAM" id="SSF53448">
    <property type="entry name" value="Nucleotide-diphospho-sugar transferases"/>
    <property type="match status" value="1"/>
</dbReference>
<protein>
    <recommendedName>
        <fullName evidence="1">Glycosyltransferase 2-like domain-containing protein</fullName>
    </recommendedName>
</protein>
<feature type="domain" description="Glycosyltransferase 2-like" evidence="1">
    <location>
        <begin position="5"/>
        <end position="155"/>
    </location>
</feature>